<dbReference type="OrthoDB" id="9790209at2"/>
<dbReference type="NCBIfam" id="TIGR00786">
    <property type="entry name" value="dctM"/>
    <property type="match status" value="1"/>
</dbReference>
<comment type="subcellular location">
    <subcellularLocation>
        <location evidence="1 7">Cell inner membrane</location>
        <topology evidence="1 7">Multi-pass membrane protein</topology>
    </subcellularLocation>
</comment>
<feature type="transmembrane region" description="Helical" evidence="7">
    <location>
        <begin position="6"/>
        <end position="39"/>
    </location>
</feature>
<sequence>MTPIAAGLTGIACLFVLLILRTPVAFAMLIVGFCGYWGLEGLKGAGGVLLTESYSAVSNYNLIVVPMFVLLGNISSAAGFSRGLYDAAFAWVGRFRGGLASASVLGCAVFAAVSGSSVATAVTLGKVALPEMKRLGYAPSLSTGSIAAGGTLGFLIPPSTGFVLYAILTEESIGRLFMAGILPGLLLTLLFMAAIWIIALRNPEAGPRGEAVSLSDRFRILGQAAPLLMVIFLSIGGIYAGIFTPVEASGIGAALVLLLALIQRRLSFADFKKAVLGTLSTSAMLYAIVIGANVLNPFFAVTHIPETLGQELGSLGLGAYGTLFVIILAYILLGMFMDGLSMLVITIPIVFPVVTGLGFDPVWFGVVAVIVIEMGMITPPVGLNVFVVRGVASDVPLTTIFRGVTPFLLAMIAGLLLIIAIPDIALLLPNTMFGK</sequence>
<feature type="transmembrane region" description="Helical" evidence="7">
    <location>
        <begin position="340"/>
        <end position="359"/>
    </location>
</feature>
<evidence type="ECO:0000256" key="5">
    <source>
        <dbReference type="ARBA" id="ARBA00022989"/>
    </source>
</evidence>
<name>A0A1M6YR31_9HYPH</name>
<evidence type="ECO:0000259" key="8">
    <source>
        <dbReference type="Pfam" id="PF06808"/>
    </source>
</evidence>
<evidence type="ECO:0000313" key="10">
    <source>
        <dbReference type="Proteomes" id="UP000186002"/>
    </source>
</evidence>
<keyword evidence="10" id="KW-1185">Reference proteome</keyword>
<keyword evidence="5 7" id="KW-1133">Transmembrane helix</keyword>
<feature type="transmembrane region" description="Helical" evidence="7">
    <location>
        <begin position="100"/>
        <end position="124"/>
    </location>
</feature>
<gene>
    <name evidence="9" type="ORF">SAMN05444272_0004</name>
</gene>
<keyword evidence="6 7" id="KW-0472">Membrane</keyword>
<keyword evidence="3 7" id="KW-0997">Cell inner membrane</keyword>
<reference evidence="9 10" key="1">
    <citation type="submission" date="2016-11" db="EMBL/GenBank/DDBJ databases">
        <authorList>
            <person name="Jaros S."/>
            <person name="Januszkiewicz K."/>
            <person name="Wedrychowicz H."/>
        </authorList>
    </citation>
    <scope>NUCLEOTIDE SEQUENCE [LARGE SCALE GENOMIC DNA]</scope>
    <source>
        <strain evidence="9 10">DSM 22153</strain>
    </source>
</reference>
<accession>A0A1M6YR31</accession>
<feature type="transmembrane region" description="Helical" evidence="7">
    <location>
        <begin position="407"/>
        <end position="428"/>
    </location>
</feature>
<dbReference type="AlphaFoldDB" id="A0A1M6YR31"/>
<protein>
    <recommendedName>
        <fullName evidence="7">TRAP transporter large permease protein</fullName>
    </recommendedName>
</protein>
<feature type="transmembrane region" description="Helical" evidence="7">
    <location>
        <begin position="246"/>
        <end position="262"/>
    </location>
</feature>
<feature type="transmembrane region" description="Helical" evidence="7">
    <location>
        <begin position="274"/>
        <end position="295"/>
    </location>
</feature>
<dbReference type="InterPro" id="IPR004681">
    <property type="entry name" value="TRAP_DctM"/>
</dbReference>
<dbReference type="PANTHER" id="PTHR33362:SF5">
    <property type="entry name" value="C4-DICARBOXYLATE TRAP TRANSPORTER LARGE PERMEASE PROTEIN DCTM"/>
    <property type="match status" value="1"/>
</dbReference>
<proteinExistence type="inferred from homology"/>
<feature type="transmembrane region" description="Helical" evidence="7">
    <location>
        <begin position="60"/>
        <end position="80"/>
    </location>
</feature>
<dbReference type="PANTHER" id="PTHR33362">
    <property type="entry name" value="SIALIC ACID TRAP TRANSPORTER PERMEASE PROTEIN SIAT-RELATED"/>
    <property type="match status" value="1"/>
</dbReference>
<keyword evidence="2" id="KW-1003">Cell membrane</keyword>
<comment type="subunit">
    <text evidence="7">The complex comprises the extracytoplasmic solute receptor protein and the two transmembrane proteins.</text>
</comment>
<evidence type="ECO:0000256" key="2">
    <source>
        <dbReference type="ARBA" id="ARBA00022475"/>
    </source>
</evidence>
<dbReference type="Proteomes" id="UP000186002">
    <property type="component" value="Unassembled WGS sequence"/>
</dbReference>
<organism evidence="9 10">
    <name type="scientific">Roseibium suaedae</name>
    <dbReference type="NCBI Taxonomy" id="735517"/>
    <lineage>
        <taxon>Bacteria</taxon>
        <taxon>Pseudomonadati</taxon>
        <taxon>Pseudomonadota</taxon>
        <taxon>Alphaproteobacteria</taxon>
        <taxon>Hyphomicrobiales</taxon>
        <taxon>Stappiaceae</taxon>
        <taxon>Roseibium</taxon>
    </lineage>
</organism>
<feature type="transmembrane region" description="Helical" evidence="7">
    <location>
        <begin position="365"/>
        <end position="387"/>
    </location>
</feature>
<comment type="similarity">
    <text evidence="7">Belongs to the TRAP transporter large permease family.</text>
</comment>
<dbReference type="GO" id="GO:0022857">
    <property type="term" value="F:transmembrane transporter activity"/>
    <property type="evidence" value="ECO:0007669"/>
    <property type="project" value="UniProtKB-UniRule"/>
</dbReference>
<dbReference type="GO" id="GO:0005886">
    <property type="term" value="C:plasma membrane"/>
    <property type="evidence" value="ECO:0007669"/>
    <property type="project" value="UniProtKB-SubCell"/>
</dbReference>
<feature type="transmembrane region" description="Helical" evidence="7">
    <location>
        <begin position="315"/>
        <end position="333"/>
    </location>
</feature>
<evidence type="ECO:0000256" key="4">
    <source>
        <dbReference type="ARBA" id="ARBA00022692"/>
    </source>
</evidence>
<dbReference type="EMBL" id="FRBW01000001">
    <property type="protein sequence ID" value="SHL20736.1"/>
    <property type="molecule type" value="Genomic_DNA"/>
</dbReference>
<evidence type="ECO:0000313" key="9">
    <source>
        <dbReference type="EMBL" id="SHL20736.1"/>
    </source>
</evidence>
<dbReference type="PIRSF" id="PIRSF006066">
    <property type="entry name" value="HI0050"/>
    <property type="match status" value="1"/>
</dbReference>
<comment type="function">
    <text evidence="7">Part of the tripartite ATP-independent periplasmic (TRAP) transport system.</text>
</comment>
<feature type="transmembrane region" description="Helical" evidence="7">
    <location>
        <begin position="136"/>
        <end position="156"/>
    </location>
</feature>
<dbReference type="InterPro" id="IPR010656">
    <property type="entry name" value="DctM"/>
</dbReference>
<feature type="transmembrane region" description="Helical" evidence="7">
    <location>
        <begin position="220"/>
        <end position="240"/>
    </location>
</feature>
<evidence type="ECO:0000256" key="3">
    <source>
        <dbReference type="ARBA" id="ARBA00022519"/>
    </source>
</evidence>
<evidence type="ECO:0000256" key="1">
    <source>
        <dbReference type="ARBA" id="ARBA00004429"/>
    </source>
</evidence>
<dbReference type="Pfam" id="PF06808">
    <property type="entry name" value="DctM"/>
    <property type="match status" value="1"/>
</dbReference>
<feature type="domain" description="TRAP C4-dicarboxylate transport system permease DctM subunit" evidence="8">
    <location>
        <begin position="11"/>
        <end position="423"/>
    </location>
</feature>
<keyword evidence="7" id="KW-0813">Transport</keyword>
<feature type="transmembrane region" description="Helical" evidence="7">
    <location>
        <begin position="176"/>
        <end position="199"/>
    </location>
</feature>
<dbReference type="STRING" id="735517.SAMN05444272_0004"/>
<keyword evidence="4 7" id="KW-0812">Transmembrane</keyword>
<dbReference type="RefSeq" id="WP_073007175.1">
    <property type="nucleotide sequence ID" value="NZ_FRBW01000001.1"/>
</dbReference>
<evidence type="ECO:0000256" key="6">
    <source>
        <dbReference type="ARBA" id="ARBA00023136"/>
    </source>
</evidence>
<evidence type="ECO:0000256" key="7">
    <source>
        <dbReference type="RuleBase" id="RU369079"/>
    </source>
</evidence>